<reference evidence="1" key="3">
    <citation type="submission" date="2018-11" db="EMBL/GenBank/DDBJ databases">
        <title>Proposal to divide the Flavobacteriaceae and reorganize its genera based on Amino Acid Identity values calculated from whole genome sequences.</title>
        <authorList>
            <person name="Nicholson A.C."/>
            <person name="Gulvik C.A."/>
            <person name="Whitney A.M."/>
            <person name="Humrighouse B.W."/>
            <person name="Bell M."/>
            <person name="Holmes B."/>
            <person name="Steigerwalt A."/>
            <person name="Villarma A."/>
            <person name="Sheth M."/>
            <person name="Batra D."/>
            <person name="Pryor J."/>
            <person name="Bernardet J.-F."/>
            <person name="Hugo C."/>
            <person name="Kampfer P."/>
            <person name="Newman J."/>
            <person name="Mcquiston J.R."/>
        </authorList>
    </citation>
    <scope>NUCLEOTIDE SEQUENCE [LARGE SCALE GENOMIC DNA]</scope>
    <source>
        <strain evidence="1">G0188</strain>
    </source>
</reference>
<dbReference type="Proteomes" id="UP000255224">
    <property type="component" value="Unassembled WGS sequence"/>
</dbReference>
<dbReference type="OrthoDB" id="1245364at2"/>
<reference evidence="2 3" key="1">
    <citation type="submission" date="2018-06" db="EMBL/GenBank/DDBJ databases">
        <authorList>
            <consortium name="Pathogen Informatics"/>
            <person name="Doyle S."/>
        </authorList>
    </citation>
    <scope>NUCLEOTIDE SEQUENCE [LARGE SCALE GENOMIC DNA]</scope>
    <source>
        <strain evidence="2 3">NCTC13533</strain>
    </source>
</reference>
<gene>
    <name evidence="1" type="ORF">EG346_09875</name>
    <name evidence="2" type="ORF">NCTC13533_00353</name>
</gene>
<accession>A0A376DNL3</accession>
<dbReference type="RefSeq" id="WP_123878305.1">
    <property type="nucleotide sequence ID" value="NZ_CP033920.1"/>
</dbReference>
<dbReference type="Proteomes" id="UP000273270">
    <property type="component" value="Chromosome"/>
</dbReference>
<organism evidence="2 3">
    <name type="scientific">Chryseobacterium carnipullorum</name>
    <dbReference type="NCBI Taxonomy" id="1124835"/>
    <lineage>
        <taxon>Bacteria</taxon>
        <taxon>Pseudomonadati</taxon>
        <taxon>Bacteroidota</taxon>
        <taxon>Flavobacteriia</taxon>
        <taxon>Flavobacteriales</taxon>
        <taxon>Weeksellaceae</taxon>
        <taxon>Chryseobacterium group</taxon>
        <taxon>Chryseobacterium</taxon>
    </lineage>
</organism>
<accession>A0A3G6NEQ9</accession>
<evidence type="ECO:0000313" key="2">
    <source>
        <dbReference type="EMBL" id="STC92418.1"/>
    </source>
</evidence>
<protein>
    <submittedName>
        <fullName evidence="2">Uncharacterized protein</fullName>
    </submittedName>
</protein>
<dbReference type="EMBL" id="CP033920">
    <property type="protein sequence ID" value="AZA48471.1"/>
    <property type="molecule type" value="Genomic_DNA"/>
</dbReference>
<evidence type="ECO:0000313" key="1">
    <source>
        <dbReference type="EMBL" id="AZA48471.1"/>
    </source>
</evidence>
<reference evidence="4" key="2">
    <citation type="submission" date="2018-11" db="EMBL/GenBank/DDBJ databases">
        <title>Proposal to divide the Flavobacteriaceae and reorganize its genera based on Amino Acid Identity values calculated from whole genome sequences.</title>
        <authorList>
            <person name="Nicholson A.C."/>
            <person name="Gulvik C.A."/>
            <person name="Whitney A.M."/>
            <person name="Humrighouse B.W."/>
            <person name="Bell M."/>
            <person name="Holmes B."/>
            <person name="Steigerwalt A.G."/>
            <person name="Villarma A."/>
            <person name="Sheth M."/>
            <person name="Batra D."/>
            <person name="Pryor J."/>
            <person name="Bernardet J.-F."/>
            <person name="Hugo C."/>
            <person name="Kampfer P."/>
            <person name="Newman J."/>
            <person name="McQuiston J.R."/>
        </authorList>
    </citation>
    <scope>NUCLEOTIDE SEQUENCE [LARGE SCALE GENOMIC DNA]</scope>
    <source>
        <strain evidence="4">G0188</strain>
    </source>
</reference>
<dbReference type="AlphaFoldDB" id="A0A376DNL3"/>
<keyword evidence="4" id="KW-1185">Reference proteome</keyword>
<name>A0A376DNL3_CHRCU</name>
<proteinExistence type="predicted"/>
<dbReference type="KEGG" id="ccau:EG346_09875"/>
<evidence type="ECO:0000313" key="4">
    <source>
        <dbReference type="Proteomes" id="UP000273270"/>
    </source>
</evidence>
<dbReference type="EMBL" id="UFVQ01000003">
    <property type="protein sequence ID" value="STC92418.1"/>
    <property type="molecule type" value="Genomic_DNA"/>
</dbReference>
<evidence type="ECO:0000313" key="3">
    <source>
        <dbReference type="Proteomes" id="UP000255224"/>
    </source>
</evidence>
<sequence length="248" mass="29058">MKILYALLICVSFVCRGQSEIQLPQIISDKNIISQKFEKTSDINLFYHTKVQYLGNPQPSIKLSYTDYNWSNPILMNNYKRPTDNLNRQYKNDYKNIRIFVDTNQTTLLTQTLADLSKITEEEIEAEMDRINDGEKATKEIPNIITYYDGFPVTIYNAEDKDIIVGFGNHIPLELEALDKENNWKQIYGYRKYLCGTGIKYIMLKPKQIAIVFEPKLNGNFKTKLRYRLKNIVSNEFEGNIDEVYFKN</sequence>